<feature type="compositionally biased region" description="Basic and acidic residues" evidence="1">
    <location>
        <begin position="260"/>
        <end position="270"/>
    </location>
</feature>
<proteinExistence type="predicted"/>
<dbReference type="EMBL" id="CCKQ01018631">
    <property type="protein sequence ID" value="CDW90606.1"/>
    <property type="molecule type" value="Genomic_DNA"/>
</dbReference>
<evidence type="ECO:0000313" key="2">
    <source>
        <dbReference type="EMBL" id="CDW90606.1"/>
    </source>
</evidence>
<gene>
    <name evidence="2" type="primary">Contig10291.g10982</name>
    <name evidence="2" type="ORF">STYLEM_19751</name>
</gene>
<feature type="compositionally biased region" description="Polar residues" evidence="1">
    <location>
        <begin position="249"/>
        <end position="259"/>
    </location>
</feature>
<accession>A0A078B8Q8</accession>
<name>A0A078B8Q8_STYLE</name>
<evidence type="ECO:0000256" key="1">
    <source>
        <dbReference type="SAM" id="MobiDB-lite"/>
    </source>
</evidence>
<dbReference type="AlphaFoldDB" id="A0A078B8Q8"/>
<protein>
    <recommendedName>
        <fullName evidence="4">PH domain-containing protein</fullName>
    </recommendedName>
</protein>
<reference evidence="2 3" key="1">
    <citation type="submission" date="2014-06" db="EMBL/GenBank/DDBJ databases">
        <authorList>
            <person name="Swart Estienne"/>
        </authorList>
    </citation>
    <scope>NUCLEOTIDE SEQUENCE [LARGE SCALE GENOMIC DNA]</scope>
    <source>
        <strain evidence="2 3">130c</strain>
    </source>
</reference>
<evidence type="ECO:0000313" key="3">
    <source>
        <dbReference type="Proteomes" id="UP000039865"/>
    </source>
</evidence>
<keyword evidence="3" id="KW-1185">Reference proteome</keyword>
<feature type="region of interest" description="Disordered" evidence="1">
    <location>
        <begin position="245"/>
        <end position="270"/>
    </location>
</feature>
<dbReference type="InParanoid" id="A0A078B8Q8"/>
<sequence>MGDQIQQDTYDIQSLIMLSKKIERQRQVAEDESPILLQKIQTLKNGILKNRFAVLFKSRLLLFKTQGYYEVGSLAMSVYPLIRCTISQLNEKVILTYQINNSSPLSLIRDQKVSVISEELNFEGLNSQKILIFPDYNTAQIWHDETKSLINEVDAKINRHMKLTINLKQNEQSFFGILQKFLWGLCCDIYPKNLNTRYSIYQVTLENLNESTLPYYSIDTQPSQLSSENFVLSQEQQNDLSIQIEESRSSSLNPHSQNDMIKEEDNEKSYENDVSIDNNLFKDENNPHQMEDSTYDQEQVAQYSCLIDACTEQKLSMLEDVQKISGQEYSNSRYEQEYSHTLKDYYQKLSSKELQLKTSAPERVFEIITYFIEEQQQINTDQSIIKEIVKNVLDNFEESLMNNASEVLAELKKFQIPQNQKSFAKLLIKNNILINDIRDFYEIYDEWMHKYPQLMTSDITESKFNSESAADMIFERQNNRKELEQLLIKLQMIDNLRFETVLYKQNIQILKILKQI</sequence>
<organism evidence="2 3">
    <name type="scientific">Stylonychia lemnae</name>
    <name type="common">Ciliate</name>
    <dbReference type="NCBI Taxonomy" id="5949"/>
    <lineage>
        <taxon>Eukaryota</taxon>
        <taxon>Sar</taxon>
        <taxon>Alveolata</taxon>
        <taxon>Ciliophora</taxon>
        <taxon>Intramacronucleata</taxon>
        <taxon>Spirotrichea</taxon>
        <taxon>Stichotrichia</taxon>
        <taxon>Sporadotrichida</taxon>
        <taxon>Oxytrichidae</taxon>
        <taxon>Stylonychinae</taxon>
        <taxon>Stylonychia</taxon>
    </lineage>
</organism>
<dbReference type="Proteomes" id="UP000039865">
    <property type="component" value="Unassembled WGS sequence"/>
</dbReference>
<evidence type="ECO:0008006" key="4">
    <source>
        <dbReference type="Google" id="ProtNLM"/>
    </source>
</evidence>